<evidence type="ECO:0000256" key="2">
    <source>
        <dbReference type="ARBA" id="ARBA00005464"/>
    </source>
</evidence>
<dbReference type="PIRSF" id="PIRSF003095">
    <property type="entry name" value="Trigger_factor"/>
    <property type="match status" value="1"/>
</dbReference>
<dbReference type="AlphaFoldDB" id="A0A0M4JRZ9"/>
<dbReference type="NCBIfam" id="TIGR00115">
    <property type="entry name" value="tig"/>
    <property type="match status" value="1"/>
</dbReference>
<dbReference type="HAMAP" id="MF_00303">
    <property type="entry name" value="Trigger_factor_Tig"/>
    <property type="match status" value="1"/>
</dbReference>
<dbReference type="KEGG" id="scj:SCANT_v1c03250"/>
<dbReference type="GO" id="GO:0003755">
    <property type="term" value="F:peptidyl-prolyl cis-trans isomerase activity"/>
    <property type="evidence" value="ECO:0007669"/>
    <property type="project" value="UniProtKB-UniRule"/>
</dbReference>
<dbReference type="Pfam" id="PF05698">
    <property type="entry name" value="Trigger_C"/>
    <property type="match status" value="1"/>
</dbReference>
<dbReference type="SUPFAM" id="SSF109998">
    <property type="entry name" value="Triger factor/SurA peptide-binding domain-like"/>
    <property type="match status" value="1"/>
</dbReference>
<dbReference type="RefSeq" id="WP_053946000.1">
    <property type="nucleotide sequence ID" value="NZ_CP012622.1"/>
</dbReference>
<dbReference type="InterPro" id="IPR008881">
    <property type="entry name" value="Trigger_fac_ribosome-bd_bac"/>
</dbReference>
<keyword evidence="7 12" id="KW-0143">Chaperone</keyword>
<dbReference type="FunFam" id="3.10.50.40:FF:000001">
    <property type="entry name" value="Trigger factor"/>
    <property type="match status" value="1"/>
</dbReference>
<dbReference type="Gene3D" id="3.30.70.1050">
    <property type="entry name" value="Trigger factor ribosome-binding domain"/>
    <property type="match status" value="1"/>
</dbReference>
<dbReference type="InterPro" id="IPR027304">
    <property type="entry name" value="Trigger_fact/SurA_dom_sf"/>
</dbReference>
<dbReference type="PROSITE" id="PS50059">
    <property type="entry name" value="FKBP_PPIASE"/>
    <property type="match status" value="1"/>
</dbReference>
<comment type="catalytic activity">
    <reaction evidence="1 12 13">
        <text>[protein]-peptidylproline (omega=180) = [protein]-peptidylproline (omega=0)</text>
        <dbReference type="Rhea" id="RHEA:16237"/>
        <dbReference type="Rhea" id="RHEA-COMP:10747"/>
        <dbReference type="Rhea" id="RHEA-COMP:10748"/>
        <dbReference type="ChEBI" id="CHEBI:83833"/>
        <dbReference type="ChEBI" id="CHEBI:83834"/>
        <dbReference type="EC" id="5.2.1.8"/>
    </reaction>
</comment>
<dbReference type="Gene3D" id="3.10.50.40">
    <property type="match status" value="1"/>
</dbReference>
<dbReference type="GO" id="GO:0015031">
    <property type="term" value="P:protein transport"/>
    <property type="evidence" value="ECO:0007669"/>
    <property type="project" value="UniProtKB-UniRule"/>
</dbReference>
<dbReference type="Pfam" id="PF05697">
    <property type="entry name" value="Trigger_N"/>
    <property type="match status" value="1"/>
</dbReference>
<evidence type="ECO:0000259" key="16">
    <source>
        <dbReference type="PROSITE" id="PS50059"/>
    </source>
</evidence>
<dbReference type="InterPro" id="IPR001179">
    <property type="entry name" value="PPIase_FKBP_dom"/>
</dbReference>
<keyword evidence="6 12" id="KW-0697">Rotamase</keyword>
<protein>
    <recommendedName>
        <fullName evidence="4 12">Trigger factor</fullName>
        <shortName evidence="12">TF</shortName>
        <ecNumber evidence="3 12">5.2.1.8</ecNumber>
    </recommendedName>
    <alternativeName>
        <fullName evidence="11 12">PPIase</fullName>
    </alternativeName>
</protein>
<dbReference type="Proteomes" id="UP000063919">
    <property type="component" value="Chromosome"/>
</dbReference>
<dbReference type="EC" id="5.2.1.8" evidence="3 12"/>
<evidence type="ECO:0000256" key="8">
    <source>
        <dbReference type="ARBA" id="ARBA00023235"/>
    </source>
</evidence>
<evidence type="ECO:0000256" key="15">
    <source>
        <dbReference type="SAM" id="Coils"/>
    </source>
</evidence>
<dbReference type="EMBL" id="CP012622">
    <property type="protein sequence ID" value="ALD66235.1"/>
    <property type="molecule type" value="Genomic_DNA"/>
</dbReference>
<dbReference type="SUPFAM" id="SSF54534">
    <property type="entry name" value="FKBP-like"/>
    <property type="match status" value="1"/>
</dbReference>
<comment type="subcellular location">
    <subcellularLocation>
        <location evidence="12">Cytoplasm</location>
    </subcellularLocation>
    <text evidence="12">About half TF is bound to the ribosome near the polypeptide exit tunnel while the other half is free in the cytoplasm.</text>
</comment>
<evidence type="ECO:0000256" key="3">
    <source>
        <dbReference type="ARBA" id="ARBA00013194"/>
    </source>
</evidence>
<keyword evidence="5 12" id="KW-0132">Cell division</keyword>
<reference evidence="17 18" key="1">
    <citation type="journal article" date="2015" name="Genome Announc.">
        <title>Complete Genome Sequence of Spiroplasma cantharicola CC-1T (DSM 21588), a Bacterium Isolated from Soldier Beetle (Cantharis carolinus).</title>
        <authorList>
            <person name="Lo W.S."/>
            <person name="Liu P.Y."/>
            <person name="Kuo C.H."/>
        </authorList>
    </citation>
    <scope>NUCLEOTIDE SEQUENCE [LARGE SCALE GENOMIC DNA]</scope>
    <source>
        <strain evidence="17 18">CC-1</strain>
    </source>
</reference>
<dbReference type="InterPro" id="IPR036611">
    <property type="entry name" value="Trigger_fac_ribosome-bd_sf"/>
</dbReference>
<dbReference type="PATRIC" id="fig|362837.3.peg.327"/>
<dbReference type="Pfam" id="PF00254">
    <property type="entry name" value="FKBP_C"/>
    <property type="match status" value="1"/>
</dbReference>
<evidence type="ECO:0000313" key="18">
    <source>
        <dbReference type="Proteomes" id="UP000063919"/>
    </source>
</evidence>
<dbReference type="SUPFAM" id="SSF102735">
    <property type="entry name" value="Trigger factor ribosome-binding domain"/>
    <property type="match status" value="1"/>
</dbReference>
<feature type="coiled-coil region" evidence="15">
    <location>
        <begin position="125"/>
        <end position="152"/>
    </location>
</feature>
<keyword evidence="9 12" id="KW-0131">Cell cycle</keyword>
<keyword evidence="15" id="KW-0175">Coiled coil</keyword>
<keyword evidence="8 12" id="KW-0413">Isomerase</keyword>
<organism evidence="17 18">
    <name type="scientific">Spiroplasma cantharicola</name>
    <dbReference type="NCBI Taxonomy" id="362837"/>
    <lineage>
        <taxon>Bacteria</taxon>
        <taxon>Bacillati</taxon>
        <taxon>Mycoplasmatota</taxon>
        <taxon>Mollicutes</taxon>
        <taxon>Entomoplasmatales</taxon>
        <taxon>Spiroplasmataceae</taxon>
        <taxon>Spiroplasma</taxon>
    </lineage>
</organism>
<proteinExistence type="inferred from homology"/>
<dbReference type="STRING" id="362837.SCANT_v1c03250"/>
<dbReference type="InterPro" id="IPR037041">
    <property type="entry name" value="Trigger_fac_C_sf"/>
</dbReference>
<evidence type="ECO:0000256" key="7">
    <source>
        <dbReference type="ARBA" id="ARBA00023186"/>
    </source>
</evidence>
<evidence type="ECO:0000256" key="13">
    <source>
        <dbReference type="PROSITE-ProRule" id="PRU00277"/>
    </source>
</evidence>
<dbReference type="Gene3D" id="1.10.3120.10">
    <property type="entry name" value="Trigger factor, C-terminal domain"/>
    <property type="match status" value="1"/>
</dbReference>
<dbReference type="GO" id="GO:0051301">
    <property type="term" value="P:cell division"/>
    <property type="evidence" value="ECO:0007669"/>
    <property type="project" value="UniProtKB-KW"/>
</dbReference>
<feature type="domain" description="PPIase FKBP-type" evidence="16">
    <location>
        <begin position="168"/>
        <end position="225"/>
    </location>
</feature>
<dbReference type="InterPro" id="IPR008880">
    <property type="entry name" value="Trigger_fac_C"/>
</dbReference>
<evidence type="ECO:0000256" key="4">
    <source>
        <dbReference type="ARBA" id="ARBA00016902"/>
    </source>
</evidence>
<comment type="similarity">
    <text evidence="2 12 14">Belongs to the FKBP-type PPIase family. Tig subfamily.</text>
</comment>
<evidence type="ECO:0000256" key="5">
    <source>
        <dbReference type="ARBA" id="ARBA00022618"/>
    </source>
</evidence>
<dbReference type="InterPro" id="IPR005215">
    <property type="entry name" value="Trig_fac"/>
</dbReference>
<evidence type="ECO:0000256" key="14">
    <source>
        <dbReference type="RuleBase" id="RU003914"/>
    </source>
</evidence>
<comment type="domain">
    <text evidence="12">Consists of 3 domains; the N-terminus binds the ribosome, the middle domain has PPIase activity, while the C-terminus has intrinsic chaperone activity on its own.</text>
</comment>
<name>A0A0M4JRZ9_9MOLU</name>
<sequence length="429" mass="49032">MKFSTKKIAEKGQGTWIVTIEGKEWEDAVKKGKSKAAANIEIPGFRKGKAPKEKVAQYLTPVKYLNAAVQSIMDKAWNFARDQKSDVEPFNSPVPTPVKISEKECELHFVFDLKPEIQIGTYKGLKDKELVKEELKVSKEELDKAIDQYRERFVMEKLKEKDGKIAKGDSVSFDFEGFIDGKAFKGGKGLDFKLIIGSGQMIPGFEDAMVGKGLGKSSINVVFPKDYTEELKDKKAEFKLEIKEIKERILPAKDDELVKDLNLPGITTFKELESSLKTQILDQKSVQSKNIFVNKVIDLIRLNSKIEIPKSAINKEIENLYKEFEAKVQSQKITLKDYKKQTGLTDNDIRNELFEDAKKRIESYLITDKVRNTEKFEVSEEELKQKYENLAKTFGVEIDFIKKSLLPEAQIKEEIIKEKIVDFLYTNNG</sequence>
<keyword evidence="12" id="KW-0963">Cytoplasm</keyword>
<evidence type="ECO:0000313" key="17">
    <source>
        <dbReference type="EMBL" id="ALD66235.1"/>
    </source>
</evidence>
<accession>A0A0M4JRZ9</accession>
<feature type="coiled-coil region" evidence="15">
    <location>
        <begin position="314"/>
        <end position="341"/>
    </location>
</feature>
<evidence type="ECO:0000256" key="10">
    <source>
        <dbReference type="ARBA" id="ARBA00024849"/>
    </source>
</evidence>
<evidence type="ECO:0000256" key="11">
    <source>
        <dbReference type="ARBA" id="ARBA00029986"/>
    </source>
</evidence>
<evidence type="ECO:0000256" key="9">
    <source>
        <dbReference type="ARBA" id="ARBA00023306"/>
    </source>
</evidence>
<comment type="function">
    <text evidence="10 12">Involved in protein export. Acts as a chaperone by maintaining the newly synthesized protein in an open conformation. Functions as a peptidyl-prolyl cis-trans isomerase.</text>
</comment>
<evidence type="ECO:0000256" key="6">
    <source>
        <dbReference type="ARBA" id="ARBA00023110"/>
    </source>
</evidence>
<evidence type="ECO:0000256" key="1">
    <source>
        <dbReference type="ARBA" id="ARBA00000971"/>
    </source>
</evidence>
<dbReference type="GO" id="GO:0006457">
    <property type="term" value="P:protein folding"/>
    <property type="evidence" value="ECO:0007669"/>
    <property type="project" value="UniProtKB-UniRule"/>
</dbReference>
<keyword evidence="18" id="KW-1185">Reference proteome</keyword>
<dbReference type="InterPro" id="IPR046357">
    <property type="entry name" value="PPIase_dom_sf"/>
</dbReference>
<dbReference type="GO" id="GO:0005737">
    <property type="term" value="C:cytoplasm"/>
    <property type="evidence" value="ECO:0007669"/>
    <property type="project" value="UniProtKB-SubCell"/>
</dbReference>
<gene>
    <name evidence="12 17" type="primary">tig</name>
    <name evidence="17" type="ORF">SCANT_v1c03250</name>
</gene>
<dbReference type="OrthoDB" id="9767721at2"/>
<evidence type="ECO:0000256" key="12">
    <source>
        <dbReference type="HAMAP-Rule" id="MF_00303"/>
    </source>
</evidence>